<dbReference type="InterPro" id="IPR002818">
    <property type="entry name" value="DJ-1/PfpI"/>
</dbReference>
<dbReference type="Proteomes" id="UP000198915">
    <property type="component" value="Unassembled WGS sequence"/>
</dbReference>
<gene>
    <name evidence="2" type="ORF">SAMN05518846_10159</name>
</gene>
<dbReference type="SUPFAM" id="SSF52317">
    <property type="entry name" value="Class I glutamine amidotransferase-like"/>
    <property type="match status" value="1"/>
</dbReference>
<organism evidence="2 3">
    <name type="scientific">Brevibacillus centrosporus</name>
    <dbReference type="NCBI Taxonomy" id="54910"/>
    <lineage>
        <taxon>Bacteria</taxon>
        <taxon>Bacillati</taxon>
        <taxon>Bacillota</taxon>
        <taxon>Bacilli</taxon>
        <taxon>Bacillales</taxon>
        <taxon>Paenibacillaceae</taxon>
        <taxon>Brevibacillus</taxon>
    </lineage>
</organism>
<accession>A0A1I3KQB7</accession>
<dbReference type="Gene3D" id="3.40.50.880">
    <property type="match status" value="1"/>
</dbReference>
<dbReference type="GO" id="GO:0006355">
    <property type="term" value="P:regulation of DNA-templated transcription"/>
    <property type="evidence" value="ECO:0007669"/>
    <property type="project" value="TreeGrafter"/>
</dbReference>
<protein>
    <submittedName>
        <fullName evidence="2">DJ-1/PfpI family protein</fullName>
    </submittedName>
</protein>
<dbReference type="Pfam" id="PF01965">
    <property type="entry name" value="DJ-1_PfpI"/>
    <property type="match status" value="1"/>
</dbReference>
<keyword evidence="3" id="KW-1185">Reference proteome</keyword>
<dbReference type="RefSeq" id="WP_092265957.1">
    <property type="nucleotide sequence ID" value="NZ_BJOE01000066.1"/>
</dbReference>
<proteinExistence type="predicted"/>
<feature type="domain" description="DJ-1/PfpI" evidence="1">
    <location>
        <begin position="4"/>
        <end position="182"/>
    </location>
</feature>
<dbReference type="STRING" id="1884381.SAMN05518846_10159"/>
<reference evidence="3" key="1">
    <citation type="submission" date="2016-10" db="EMBL/GenBank/DDBJ databases">
        <authorList>
            <person name="Varghese N."/>
            <person name="Submissions S."/>
        </authorList>
    </citation>
    <scope>NUCLEOTIDE SEQUENCE [LARGE SCALE GENOMIC DNA]</scope>
    <source>
        <strain evidence="3">OK042</strain>
    </source>
</reference>
<dbReference type="PANTHER" id="PTHR43130">
    <property type="entry name" value="ARAC-FAMILY TRANSCRIPTIONAL REGULATOR"/>
    <property type="match status" value="1"/>
</dbReference>
<name>A0A1I3KQB7_9BACL</name>
<dbReference type="PANTHER" id="PTHR43130:SF2">
    <property type="entry name" value="DJ-1_PFPI DOMAIN-CONTAINING PROTEIN"/>
    <property type="match status" value="1"/>
</dbReference>
<dbReference type="InterPro" id="IPR029062">
    <property type="entry name" value="Class_I_gatase-like"/>
</dbReference>
<dbReference type="InterPro" id="IPR052158">
    <property type="entry name" value="INH-QAR"/>
</dbReference>
<evidence type="ECO:0000313" key="3">
    <source>
        <dbReference type="Proteomes" id="UP000198915"/>
    </source>
</evidence>
<sequence length="314" mass="32565">MLNVQIVLFDGFDLLDAIAPYEVFCAAGMTAGGGVHVEFVSADGPRHVISGVNGVKLEARGKLSPDQQGIILVPGASGELAGDGPDSIPVLLARASNTELTGMLVRALENPKIVVATVCGGSLVLAMGGMLEGRPAVTHHLGMDVLGETGAIPVNARVVDDGNLVMGGGVTSGLDVALYLVERELGPRITHEVEQLFEYERRGTVWRSTGISPGDGAKIGDPNASKDSSSFLEVRATANASTSSSASPSLFEGEWDATIETPVGGLIVKLHIATVHGVILRLTLKFEVMVDGDQMTGIAKAGVLPSSRLSGHRI</sequence>
<evidence type="ECO:0000313" key="2">
    <source>
        <dbReference type="EMBL" id="SFI74712.1"/>
    </source>
</evidence>
<dbReference type="AlphaFoldDB" id="A0A1I3KQB7"/>
<evidence type="ECO:0000259" key="1">
    <source>
        <dbReference type="Pfam" id="PF01965"/>
    </source>
</evidence>
<dbReference type="EMBL" id="FORT01000001">
    <property type="protein sequence ID" value="SFI74712.1"/>
    <property type="molecule type" value="Genomic_DNA"/>
</dbReference>